<feature type="compositionally biased region" description="Pro residues" evidence="9">
    <location>
        <begin position="477"/>
        <end position="487"/>
    </location>
</feature>
<evidence type="ECO:0000256" key="9">
    <source>
        <dbReference type="SAM" id="MobiDB-lite"/>
    </source>
</evidence>
<dbReference type="SMART" id="SM01125">
    <property type="entry name" value="DCP2"/>
    <property type="match status" value="1"/>
</dbReference>
<evidence type="ECO:0000256" key="3">
    <source>
        <dbReference type="ARBA" id="ARBA00005279"/>
    </source>
</evidence>
<reference evidence="11 12" key="1">
    <citation type="submission" date="2020-01" db="EMBL/GenBank/DDBJ databases">
        <title>Identification and distribution of gene clusters putatively required for synthesis of sphingolipid metabolism inhibitors in phylogenetically diverse species of the filamentous fungus Fusarium.</title>
        <authorList>
            <person name="Kim H.-S."/>
            <person name="Busman M."/>
            <person name="Brown D.W."/>
            <person name="Divon H."/>
            <person name="Uhlig S."/>
            <person name="Proctor R.H."/>
        </authorList>
    </citation>
    <scope>NUCLEOTIDE SEQUENCE [LARGE SCALE GENOMIC DNA]</scope>
    <source>
        <strain evidence="11 12">NRRL 20459</strain>
    </source>
</reference>
<evidence type="ECO:0000256" key="2">
    <source>
        <dbReference type="ARBA" id="ARBA00004496"/>
    </source>
</evidence>
<dbReference type="Pfam" id="PF05026">
    <property type="entry name" value="DCP2"/>
    <property type="match status" value="1"/>
</dbReference>
<keyword evidence="6" id="KW-0378">Hydrolase</keyword>
<keyword evidence="4" id="KW-0963">Cytoplasm</keyword>
<feature type="region of interest" description="Disordered" evidence="9">
    <location>
        <begin position="627"/>
        <end position="646"/>
    </location>
</feature>
<organism evidence="11 12">
    <name type="scientific">Fusarium albosuccineum</name>
    <dbReference type="NCBI Taxonomy" id="1237068"/>
    <lineage>
        <taxon>Eukaryota</taxon>
        <taxon>Fungi</taxon>
        <taxon>Dikarya</taxon>
        <taxon>Ascomycota</taxon>
        <taxon>Pezizomycotina</taxon>
        <taxon>Sordariomycetes</taxon>
        <taxon>Hypocreomycetidae</taxon>
        <taxon>Hypocreales</taxon>
        <taxon>Nectriaceae</taxon>
        <taxon>Fusarium</taxon>
        <taxon>Fusarium decemcellulare species complex</taxon>
    </lineage>
</organism>
<evidence type="ECO:0000256" key="1">
    <source>
        <dbReference type="ARBA" id="ARBA00001936"/>
    </source>
</evidence>
<evidence type="ECO:0000313" key="11">
    <source>
        <dbReference type="EMBL" id="KAF4465394.1"/>
    </source>
</evidence>
<dbReference type="CDD" id="cd03672">
    <property type="entry name" value="NUDIX_Dcp2p_Nudt20"/>
    <property type="match status" value="1"/>
</dbReference>
<evidence type="ECO:0000256" key="4">
    <source>
        <dbReference type="ARBA" id="ARBA00022490"/>
    </source>
</evidence>
<comment type="similarity">
    <text evidence="3">Belongs to the Nudix hydrolase family. DCP2 subfamily.</text>
</comment>
<keyword evidence="8" id="KW-0464">Manganese</keyword>
<dbReference type="Proteomes" id="UP000554235">
    <property type="component" value="Unassembled WGS sequence"/>
</dbReference>
<evidence type="ECO:0000313" key="12">
    <source>
        <dbReference type="Proteomes" id="UP000554235"/>
    </source>
</evidence>
<evidence type="ECO:0000259" key="10">
    <source>
        <dbReference type="PROSITE" id="PS51462"/>
    </source>
</evidence>
<dbReference type="AlphaFoldDB" id="A0A8H4LCD9"/>
<accession>A0A8H4LCD9</accession>
<dbReference type="GO" id="GO:0000290">
    <property type="term" value="P:deadenylation-dependent decapping of nuclear-transcribed mRNA"/>
    <property type="evidence" value="ECO:0007669"/>
    <property type="project" value="InterPro"/>
</dbReference>
<keyword evidence="12" id="KW-1185">Reference proteome</keyword>
<dbReference type="SUPFAM" id="SSF55811">
    <property type="entry name" value="Nudix"/>
    <property type="match status" value="1"/>
</dbReference>
<protein>
    <submittedName>
        <fullName evidence="11">Mrna decapping complex subunit 2</fullName>
    </submittedName>
</protein>
<feature type="compositionally biased region" description="Polar residues" evidence="9">
    <location>
        <begin position="602"/>
        <end position="619"/>
    </location>
</feature>
<comment type="cofactor">
    <cofactor evidence="1">
        <name>Mn(2+)</name>
        <dbReference type="ChEBI" id="CHEBI:29035"/>
    </cofactor>
</comment>
<dbReference type="InterPro" id="IPR020084">
    <property type="entry name" value="NUDIX_hydrolase_CS"/>
</dbReference>
<feature type="region of interest" description="Disordered" evidence="9">
    <location>
        <begin position="704"/>
        <end position="760"/>
    </location>
</feature>
<evidence type="ECO:0000256" key="5">
    <source>
        <dbReference type="ARBA" id="ARBA00022723"/>
    </source>
</evidence>
<keyword evidence="7" id="KW-0694">RNA-binding</keyword>
<name>A0A8H4LCD9_9HYPO</name>
<gene>
    <name evidence="11" type="ORF">FALBO_7754</name>
</gene>
<comment type="subcellular location">
    <subcellularLocation>
        <location evidence="2">Cytoplasm</location>
    </subcellularLocation>
</comment>
<evidence type="ECO:0000256" key="7">
    <source>
        <dbReference type="ARBA" id="ARBA00022884"/>
    </source>
</evidence>
<dbReference type="InterPro" id="IPR000086">
    <property type="entry name" value="NUDIX_hydrolase_dom"/>
</dbReference>
<feature type="region of interest" description="Disordered" evidence="9">
    <location>
        <begin position="599"/>
        <end position="622"/>
    </location>
</feature>
<feature type="region of interest" description="Disordered" evidence="9">
    <location>
        <begin position="451"/>
        <end position="492"/>
    </location>
</feature>
<keyword evidence="5" id="KW-0479">Metal-binding</keyword>
<feature type="compositionally biased region" description="Low complexity" evidence="9">
    <location>
        <begin position="521"/>
        <end position="533"/>
    </location>
</feature>
<feature type="compositionally biased region" description="Basic and acidic residues" evidence="9">
    <location>
        <begin position="750"/>
        <end position="760"/>
    </location>
</feature>
<comment type="caution">
    <text evidence="11">The sequence shown here is derived from an EMBL/GenBank/DDBJ whole genome shotgun (WGS) entry which is preliminary data.</text>
</comment>
<dbReference type="Gene3D" id="1.10.10.1050">
    <property type="entry name" value="Dcp2, box A domain"/>
    <property type="match status" value="1"/>
</dbReference>
<dbReference type="GO" id="GO:0000932">
    <property type="term" value="C:P-body"/>
    <property type="evidence" value="ECO:0007669"/>
    <property type="project" value="TreeGrafter"/>
</dbReference>
<dbReference type="FunFam" id="1.10.10.1050:FF:000003">
    <property type="entry name" value="Decapping enzyme Dcp2, putative"/>
    <property type="match status" value="1"/>
</dbReference>
<dbReference type="SUPFAM" id="SSF140586">
    <property type="entry name" value="Dcp2 domain-like"/>
    <property type="match status" value="1"/>
</dbReference>
<dbReference type="GO" id="GO:0030145">
    <property type="term" value="F:manganese ion binding"/>
    <property type="evidence" value="ECO:0007669"/>
    <property type="project" value="InterPro"/>
</dbReference>
<dbReference type="InterPro" id="IPR007722">
    <property type="entry name" value="DCP2_BoxA"/>
</dbReference>
<dbReference type="GO" id="GO:0000184">
    <property type="term" value="P:nuclear-transcribed mRNA catabolic process, nonsense-mediated decay"/>
    <property type="evidence" value="ECO:0007669"/>
    <property type="project" value="InterPro"/>
</dbReference>
<sequence length="839" mass="91229">MSGTQMQLEDWLDDLCVRFIINLPQEDLSSVARICFQVEEAQWFYEDFIRPLDPTLPSMTLRTFCLRIFQHCPLLANFSVENHTKAFEEFLEYKTRVPVRGAILLNEAMDSTVLVKGWKKGANWSFPRGKINKDEDDLDCAIREVYEETGLDLQAAGLVPTEHKPKYIEIAMREQHMRLYVFRDVPMDTIFEPKTRKEISKIQWYKLSELPAFRKKNGQNNDAAAAPNANKFYMVAPFLVPLKKWVVSQKKIDARRAASGSHTHRVIDEAHLEDEAWKTDTGAGTEQTPAIETLEGATQELQRLLKVQPPTQGLQGAPIPVQQDKGTALLSILQAKGGPSGAAPQPGAHIPHTPLDLTVSDAPQPATPHHHNHHQMPSITTQQPPPSFPYAPNQATQWNMGPVQQTRNELPYNQQYPIPEGQYKSNQAPLVHPQPLPPQVERSVFNRSAFQDPAQPSHLGAPTSFVNPPHVQYGHPGPMPSQAPIPVEPARQPQLDGQSMALLNAFKGGNATAQLKENTRQPQIPGPSYQGQSQPPPYGNFGAPQAHPQVPPQVPPHLIGVARGHDRSQPSPKELPGSKVGPPADDHRSALLGMFRKEDQAQHQVQAAQPSGQATSGNMFNELLRSGGGAVRAQVPSRGSVDTNPSISLEGLAIQPRPLQSGTPGSQGRAEYAQQYGKQVQGQGQGAPQSTQPIRILQRGQNDQLLGIGGPSTASPQASQASPSGLAGHLQPVPAGTSPGAAPSFPVLNRRRESGADQKRQLLSLFGKQPSPASLEAAKGKEAIVGTPKSRLASLASGAGEPAAGNLPPSRRGSQTPISPAERTFLLDYLQSVTNSANR</sequence>
<dbReference type="PANTHER" id="PTHR23114">
    <property type="entry name" value="M7GPPPN-MRNA HYDROLASE"/>
    <property type="match status" value="1"/>
</dbReference>
<dbReference type="Pfam" id="PF00293">
    <property type="entry name" value="NUDIX"/>
    <property type="match status" value="1"/>
</dbReference>
<dbReference type="GO" id="GO:0003723">
    <property type="term" value="F:RNA binding"/>
    <property type="evidence" value="ECO:0007669"/>
    <property type="project" value="UniProtKB-KW"/>
</dbReference>
<evidence type="ECO:0000256" key="6">
    <source>
        <dbReference type="ARBA" id="ARBA00022801"/>
    </source>
</evidence>
<feature type="region of interest" description="Disordered" evidence="9">
    <location>
        <begin position="651"/>
        <end position="691"/>
    </location>
</feature>
<feature type="compositionally biased region" description="Low complexity" evidence="9">
    <location>
        <begin position="711"/>
        <end position="724"/>
    </location>
</feature>
<dbReference type="PROSITE" id="PS00893">
    <property type="entry name" value="NUDIX_BOX"/>
    <property type="match status" value="1"/>
</dbReference>
<proteinExistence type="inferred from homology"/>
<dbReference type="PANTHER" id="PTHR23114:SF17">
    <property type="entry name" value="M7GPPPN-MRNA HYDROLASE"/>
    <property type="match status" value="1"/>
</dbReference>
<feature type="region of interest" description="Disordered" evidence="9">
    <location>
        <begin position="519"/>
        <end position="587"/>
    </location>
</feature>
<dbReference type="Gene3D" id="3.90.79.10">
    <property type="entry name" value="Nucleoside Triphosphate Pyrophosphohydrolase"/>
    <property type="match status" value="1"/>
</dbReference>
<feature type="region of interest" description="Disordered" evidence="9">
    <location>
        <begin position="360"/>
        <end position="384"/>
    </location>
</feature>
<dbReference type="PROSITE" id="PS51462">
    <property type="entry name" value="NUDIX"/>
    <property type="match status" value="1"/>
</dbReference>
<dbReference type="FunFam" id="3.90.79.10:FF:000003">
    <property type="entry name" value="M7GpppN-mRNA hydrolase isoform 2"/>
    <property type="match status" value="1"/>
</dbReference>
<evidence type="ECO:0000256" key="8">
    <source>
        <dbReference type="ARBA" id="ARBA00023211"/>
    </source>
</evidence>
<dbReference type="OrthoDB" id="18996at2759"/>
<dbReference type="EMBL" id="JAADYS010001040">
    <property type="protein sequence ID" value="KAF4465394.1"/>
    <property type="molecule type" value="Genomic_DNA"/>
</dbReference>
<dbReference type="InterPro" id="IPR015797">
    <property type="entry name" value="NUDIX_hydrolase-like_dom_sf"/>
</dbReference>
<feature type="compositionally biased region" description="Low complexity" evidence="9">
    <location>
        <begin position="674"/>
        <end position="689"/>
    </location>
</feature>
<dbReference type="InterPro" id="IPR036189">
    <property type="entry name" value="DCP2_BoxA_sf"/>
</dbReference>
<dbReference type="InterPro" id="IPR044099">
    <property type="entry name" value="Dcp2_NUDIX"/>
</dbReference>
<feature type="region of interest" description="Disordered" evidence="9">
    <location>
        <begin position="793"/>
        <end position="820"/>
    </location>
</feature>
<feature type="domain" description="Nudix hydrolase" evidence="10">
    <location>
        <begin position="95"/>
        <end position="231"/>
    </location>
</feature>
<dbReference type="GO" id="GO:0140933">
    <property type="term" value="F:5'-(N(7)-methylguanosine 5'-triphospho)-[mRNA] hydrolase activity"/>
    <property type="evidence" value="ECO:0007669"/>
    <property type="project" value="InterPro"/>
</dbReference>